<dbReference type="EMBL" id="CM043801">
    <property type="protein sequence ID" value="KAI4810361.1"/>
    <property type="molecule type" value="Genomic_DNA"/>
</dbReference>
<name>A0ACB9WAQ6_CHAAC</name>
<feature type="non-terminal residue" evidence="1">
    <location>
        <position position="362"/>
    </location>
</feature>
<evidence type="ECO:0000313" key="1">
    <source>
        <dbReference type="EMBL" id="KAI4810361.1"/>
    </source>
</evidence>
<dbReference type="Proteomes" id="UP001057452">
    <property type="component" value="Chromosome 17"/>
</dbReference>
<protein>
    <submittedName>
        <fullName evidence="1">Uncharacterized protein</fullName>
    </submittedName>
</protein>
<reference evidence="1" key="1">
    <citation type="submission" date="2022-05" db="EMBL/GenBank/DDBJ databases">
        <title>Chromosome-level genome of Chaenocephalus aceratus.</title>
        <authorList>
            <person name="Park H."/>
        </authorList>
    </citation>
    <scope>NUCLEOTIDE SEQUENCE</scope>
    <source>
        <strain evidence="1">KU_202001</strain>
    </source>
</reference>
<gene>
    <name evidence="1" type="ORF">KUCAC02_019199</name>
</gene>
<comment type="caution">
    <text evidence="1">The sequence shown here is derived from an EMBL/GenBank/DDBJ whole genome shotgun (WGS) entry which is preliminary data.</text>
</comment>
<accession>A0ACB9WAQ6</accession>
<proteinExistence type="predicted"/>
<sequence length="362" mass="40611">MFRTVHYPTVDPAPTIMHGTWLTTGCRETPVAVQKPKKKAFSLVKIMSLSNKKGHGQHPHHNNNNNMPFTIHCHIGKEIKHICSNCSRAGTTHRTYIKMVAEEVERLAAMRSESGTHTPPIRRRSKFATLGRLLKPWKWRKKKSDKFKQTSAALERKMSMRQSRDELIKRGVLKEIFEKATVEFRSSMDGGICTQESSIKSSMVLPSNKSFTYSNDHQDKPAKPPLYHKKPPALPPKPFSRIPKHSTGQSCQPMKLTCMRGGKHSPPLPPKKVMICVPQGGMDSNSPSPSPNPLCSMSQKCGPPQGMPHHHGPLLPSQLAALSSLHQSRGHPFRLQYGSLHAPSRIIEELNKTLALSMQRFE</sequence>
<keyword evidence="2" id="KW-1185">Reference proteome</keyword>
<organism evidence="1 2">
    <name type="scientific">Chaenocephalus aceratus</name>
    <name type="common">Blackfin icefish</name>
    <name type="synonym">Chaenichthys aceratus</name>
    <dbReference type="NCBI Taxonomy" id="36190"/>
    <lineage>
        <taxon>Eukaryota</taxon>
        <taxon>Metazoa</taxon>
        <taxon>Chordata</taxon>
        <taxon>Craniata</taxon>
        <taxon>Vertebrata</taxon>
        <taxon>Euteleostomi</taxon>
        <taxon>Actinopterygii</taxon>
        <taxon>Neopterygii</taxon>
        <taxon>Teleostei</taxon>
        <taxon>Neoteleostei</taxon>
        <taxon>Acanthomorphata</taxon>
        <taxon>Eupercaria</taxon>
        <taxon>Perciformes</taxon>
        <taxon>Notothenioidei</taxon>
        <taxon>Channichthyidae</taxon>
        <taxon>Chaenocephalus</taxon>
    </lineage>
</organism>
<evidence type="ECO:0000313" key="2">
    <source>
        <dbReference type="Proteomes" id="UP001057452"/>
    </source>
</evidence>